<proteinExistence type="predicted"/>
<dbReference type="AlphaFoldDB" id="C8PQ53"/>
<dbReference type="EMBL" id="ACYH01000033">
    <property type="protein sequence ID" value="EEV20429.1"/>
    <property type="molecule type" value="Genomic_DNA"/>
</dbReference>
<name>C8PQ53_9SPIR</name>
<comment type="caution">
    <text evidence="1">The sequence shown here is derived from an EMBL/GenBank/DDBJ whole genome shotgun (WGS) entry which is preliminary data.</text>
</comment>
<accession>C8PQ53</accession>
<reference evidence="1 2" key="1">
    <citation type="submission" date="2009-07" db="EMBL/GenBank/DDBJ databases">
        <authorList>
            <person name="Madupu R."/>
            <person name="Sebastian Y."/>
            <person name="Durkin A.S."/>
            <person name="Torralba M."/>
            <person name="Methe B."/>
            <person name="Sutton G.G."/>
            <person name="Strausberg R.L."/>
            <person name="Nelson K.E."/>
        </authorList>
    </citation>
    <scope>NUCLEOTIDE SEQUENCE [LARGE SCALE GENOMIC DNA]</scope>
    <source>
        <strain evidence="1 2">ATCC 35580</strain>
    </source>
</reference>
<dbReference type="Proteomes" id="UP000004509">
    <property type="component" value="Unassembled WGS sequence"/>
</dbReference>
<dbReference type="STRING" id="596324.TREVI0001_0421"/>
<sequence>MPRRDTSLNQTAASVGFPFTEDIKEHNVFYRMLRIQSRIFL</sequence>
<gene>
    <name evidence="1" type="ORF">TREVI0001_0421</name>
</gene>
<evidence type="ECO:0000313" key="1">
    <source>
        <dbReference type="EMBL" id="EEV20429.1"/>
    </source>
</evidence>
<protein>
    <submittedName>
        <fullName evidence="1">Uncharacterized protein</fullName>
    </submittedName>
</protein>
<organism evidence="1 2">
    <name type="scientific">Treponema vincentii ATCC 35580</name>
    <dbReference type="NCBI Taxonomy" id="596324"/>
    <lineage>
        <taxon>Bacteria</taxon>
        <taxon>Pseudomonadati</taxon>
        <taxon>Spirochaetota</taxon>
        <taxon>Spirochaetia</taxon>
        <taxon>Spirochaetales</taxon>
        <taxon>Treponemataceae</taxon>
        <taxon>Treponema</taxon>
    </lineage>
</organism>
<evidence type="ECO:0000313" key="2">
    <source>
        <dbReference type="Proteomes" id="UP000004509"/>
    </source>
</evidence>